<sequence length="210" mass="24527">MMLGGARGGTKEQLRTIIGRNVSDEEFHQAFKCIISALTAKDNENRTICANGLFVQEGETIVEDFQKLLEETYNVELENLNFPDANESVNKINRWVNQSTEEMEFMGPSDIEQNMKMLLVNAVYFKGRWTKPFGTEMWVFHVNHNETREEEMICTTIPDSFLYTKADRYQVLKIPFAGHQYSMLSVRIQNFMYRERCRKRKSPSTKTEPK</sequence>
<dbReference type="InterPro" id="IPR023796">
    <property type="entry name" value="Serpin_dom"/>
</dbReference>
<organism evidence="4 5">
    <name type="scientific">Steinernema hermaphroditum</name>
    <dbReference type="NCBI Taxonomy" id="289476"/>
    <lineage>
        <taxon>Eukaryota</taxon>
        <taxon>Metazoa</taxon>
        <taxon>Ecdysozoa</taxon>
        <taxon>Nematoda</taxon>
        <taxon>Chromadorea</taxon>
        <taxon>Rhabditida</taxon>
        <taxon>Tylenchina</taxon>
        <taxon>Panagrolaimomorpha</taxon>
        <taxon>Strongyloidoidea</taxon>
        <taxon>Steinernematidae</taxon>
        <taxon>Steinernema</taxon>
    </lineage>
</organism>
<dbReference type="Gene3D" id="2.30.39.10">
    <property type="entry name" value="Alpha-1-antitrypsin, domain 1"/>
    <property type="match status" value="1"/>
</dbReference>
<dbReference type="GO" id="GO:0005615">
    <property type="term" value="C:extracellular space"/>
    <property type="evidence" value="ECO:0007669"/>
    <property type="project" value="InterPro"/>
</dbReference>
<reference evidence="4" key="1">
    <citation type="submission" date="2023-06" db="EMBL/GenBank/DDBJ databases">
        <title>Genomic analysis of the entomopathogenic nematode Steinernema hermaphroditum.</title>
        <authorList>
            <person name="Schwarz E.M."/>
            <person name="Heppert J.K."/>
            <person name="Baniya A."/>
            <person name="Schwartz H.T."/>
            <person name="Tan C.-H."/>
            <person name="Antoshechkin I."/>
            <person name="Sternberg P.W."/>
            <person name="Goodrich-Blair H."/>
            <person name="Dillman A.R."/>
        </authorList>
    </citation>
    <scope>NUCLEOTIDE SEQUENCE</scope>
    <source>
        <strain evidence="4">PS9179</strain>
        <tissue evidence="4">Whole animal</tissue>
    </source>
</reference>
<comment type="caution">
    <text evidence="4">The sequence shown here is derived from an EMBL/GenBank/DDBJ whole genome shotgun (WGS) entry which is preliminary data.</text>
</comment>
<dbReference type="CDD" id="cd00172">
    <property type="entry name" value="serpin"/>
    <property type="match status" value="1"/>
</dbReference>
<protein>
    <recommendedName>
        <fullName evidence="3">Serpin domain-containing protein</fullName>
    </recommendedName>
</protein>
<dbReference type="EMBL" id="JAUCMV010000001">
    <property type="protein sequence ID" value="KAK0423043.1"/>
    <property type="molecule type" value="Genomic_DNA"/>
</dbReference>
<keyword evidence="5" id="KW-1185">Reference proteome</keyword>
<dbReference type="Gene3D" id="3.30.497.10">
    <property type="entry name" value="Antithrombin, subunit I, domain 2"/>
    <property type="match status" value="1"/>
</dbReference>
<dbReference type="PANTHER" id="PTHR11461">
    <property type="entry name" value="SERINE PROTEASE INHIBITOR, SERPIN"/>
    <property type="match status" value="1"/>
</dbReference>
<dbReference type="Pfam" id="PF00079">
    <property type="entry name" value="Serpin"/>
    <property type="match status" value="1"/>
</dbReference>
<dbReference type="InterPro" id="IPR000215">
    <property type="entry name" value="Serpin_fam"/>
</dbReference>
<evidence type="ECO:0000256" key="2">
    <source>
        <dbReference type="RuleBase" id="RU000411"/>
    </source>
</evidence>
<dbReference type="SUPFAM" id="SSF56574">
    <property type="entry name" value="Serpins"/>
    <property type="match status" value="1"/>
</dbReference>
<name>A0AA39IGX8_9BILA</name>
<accession>A0AA39IGX8</accession>
<evidence type="ECO:0000256" key="1">
    <source>
        <dbReference type="ARBA" id="ARBA00009500"/>
    </source>
</evidence>
<dbReference type="InterPro" id="IPR042185">
    <property type="entry name" value="Serpin_sf_2"/>
</dbReference>
<comment type="similarity">
    <text evidence="1 2">Belongs to the serpin family.</text>
</comment>
<dbReference type="InterPro" id="IPR042178">
    <property type="entry name" value="Serpin_sf_1"/>
</dbReference>
<dbReference type="PANTHER" id="PTHR11461:SF211">
    <property type="entry name" value="GH10112P-RELATED"/>
    <property type="match status" value="1"/>
</dbReference>
<feature type="domain" description="Serpin" evidence="3">
    <location>
        <begin position="1"/>
        <end position="209"/>
    </location>
</feature>
<dbReference type="InterPro" id="IPR036186">
    <property type="entry name" value="Serpin_sf"/>
</dbReference>
<gene>
    <name evidence="4" type="ORF">QR680_007938</name>
</gene>
<evidence type="ECO:0000313" key="5">
    <source>
        <dbReference type="Proteomes" id="UP001175271"/>
    </source>
</evidence>
<dbReference type="GO" id="GO:0004867">
    <property type="term" value="F:serine-type endopeptidase inhibitor activity"/>
    <property type="evidence" value="ECO:0007669"/>
    <property type="project" value="InterPro"/>
</dbReference>
<dbReference type="AlphaFoldDB" id="A0AA39IGX8"/>
<proteinExistence type="inferred from homology"/>
<dbReference type="SMART" id="SM00093">
    <property type="entry name" value="SERPIN"/>
    <property type="match status" value="1"/>
</dbReference>
<dbReference type="Proteomes" id="UP001175271">
    <property type="component" value="Unassembled WGS sequence"/>
</dbReference>
<evidence type="ECO:0000259" key="3">
    <source>
        <dbReference type="SMART" id="SM00093"/>
    </source>
</evidence>
<evidence type="ECO:0000313" key="4">
    <source>
        <dbReference type="EMBL" id="KAK0423043.1"/>
    </source>
</evidence>